<accession>A0A915PEM1</accession>
<name>A0A915PEM1_9BILA</name>
<organism evidence="1 2">
    <name type="scientific">Setaria digitata</name>
    <dbReference type="NCBI Taxonomy" id="48799"/>
    <lineage>
        <taxon>Eukaryota</taxon>
        <taxon>Metazoa</taxon>
        <taxon>Ecdysozoa</taxon>
        <taxon>Nematoda</taxon>
        <taxon>Chromadorea</taxon>
        <taxon>Rhabditida</taxon>
        <taxon>Spirurina</taxon>
        <taxon>Spiruromorpha</taxon>
        <taxon>Filarioidea</taxon>
        <taxon>Setariidae</taxon>
        <taxon>Setaria</taxon>
    </lineage>
</organism>
<sequence>MSKRYSKKLSFEIPLFLAYVTGNDACDVLLELEREYDVKFNVGEDSVFVEGLKEQNQRAIKEALFDAWKMDNFQRLLNFLAVYCAIEICELTDKSDYQFFFEVSPSEAALIQLNAKTLLHRTGVLQLKTDSDGHVCIFGMGTSICDAYDTIASILHKASVKSSSALQGFNEEPCVLLMNIPSAIAQFVFSNDKRSVNALERSARCVVEPYFREDEAVGNTKVAIITKDLANALAAKTALMELIESHVGKIHKWPSPVTICCGSRISRSIPEVSSRTLGECEAVLYGPTDKTLTFSVPASEASRLIGSRGFHTEAKRGGEFPVEIIGQNAKECEAAQRHIQNFLMET</sequence>
<keyword evidence="1" id="KW-1185">Reference proteome</keyword>
<dbReference type="AlphaFoldDB" id="A0A915PEM1"/>
<protein>
    <submittedName>
        <fullName evidence="2">K Homology domain-containing protein</fullName>
    </submittedName>
</protein>
<dbReference type="Proteomes" id="UP000887581">
    <property type="component" value="Unplaced"/>
</dbReference>
<proteinExistence type="predicted"/>
<reference evidence="2" key="1">
    <citation type="submission" date="2022-11" db="UniProtKB">
        <authorList>
            <consortium name="WormBaseParasite"/>
        </authorList>
    </citation>
    <scope>IDENTIFICATION</scope>
</reference>
<evidence type="ECO:0000313" key="1">
    <source>
        <dbReference type="Proteomes" id="UP000887581"/>
    </source>
</evidence>
<evidence type="ECO:0000313" key="2">
    <source>
        <dbReference type="WBParaSite" id="sdigi.contig13.g1330.t1"/>
    </source>
</evidence>
<dbReference type="WBParaSite" id="sdigi.contig13.g1330.t1">
    <property type="protein sequence ID" value="sdigi.contig13.g1330.t1"/>
    <property type="gene ID" value="sdigi.contig13.g1330"/>
</dbReference>